<reference evidence="1 2" key="1">
    <citation type="submission" date="2024-09" db="EMBL/GenBank/DDBJ databases">
        <authorList>
            <person name="Lee S.D."/>
        </authorList>
    </citation>
    <scope>NUCLEOTIDE SEQUENCE [LARGE SCALE GENOMIC DNA]</scope>
    <source>
        <strain evidence="1 2">N1-1</strain>
    </source>
</reference>
<name>A0ABV6VDG9_9ACTN</name>
<gene>
    <name evidence="1" type="ORF">ACEZDG_21085</name>
</gene>
<organism evidence="1 2">
    <name type="scientific">Streptacidiphilus alkalitolerans</name>
    <dbReference type="NCBI Taxonomy" id="3342712"/>
    <lineage>
        <taxon>Bacteria</taxon>
        <taxon>Bacillati</taxon>
        <taxon>Actinomycetota</taxon>
        <taxon>Actinomycetes</taxon>
        <taxon>Kitasatosporales</taxon>
        <taxon>Streptomycetaceae</taxon>
        <taxon>Streptacidiphilus</taxon>
    </lineage>
</organism>
<proteinExistence type="predicted"/>
<comment type="caution">
    <text evidence="1">The sequence shown here is derived from an EMBL/GenBank/DDBJ whole genome shotgun (WGS) entry which is preliminary data.</text>
</comment>
<sequence>MNLKALGYWKSDEMSDFPDPLELVDSTWDSGEREIISDYLCQGQTARTFMGSSRCRLCGKSNGSSELTDGEYIWPSGLGHYVMDHSVRLPAEFVQHVFRSRQVLDEAEVELTWWMEESARFQVRIKHDG</sequence>
<dbReference type="Proteomes" id="UP001592582">
    <property type="component" value="Unassembled WGS sequence"/>
</dbReference>
<protein>
    <submittedName>
        <fullName evidence="1">Uncharacterized protein</fullName>
    </submittedName>
</protein>
<evidence type="ECO:0000313" key="1">
    <source>
        <dbReference type="EMBL" id="MFC1411764.1"/>
    </source>
</evidence>
<keyword evidence="2" id="KW-1185">Reference proteome</keyword>
<accession>A0ABV6VDG9</accession>
<dbReference type="EMBL" id="JBHEZX010000009">
    <property type="protein sequence ID" value="MFC1411764.1"/>
    <property type="molecule type" value="Genomic_DNA"/>
</dbReference>
<evidence type="ECO:0000313" key="2">
    <source>
        <dbReference type="Proteomes" id="UP001592582"/>
    </source>
</evidence>